<dbReference type="STRING" id="1332264.BW730_02235"/>
<keyword evidence="2" id="KW-1133">Transmembrane helix</keyword>
<name>A0A1Q2CKA5_9ACTN</name>
<dbReference type="Proteomes" id="UP000188145">
    <property type="component" value="Chromosome"/>
</dbReference>
<organism evidence="4 5">
    <name type="scientific">Tessaracoccus aquimaris</name>
    <dbReference type="NCBI Taxonomy" id="1332264"/>
    <lineage>
        <taxon>Bacteria</taxon>
        <taxon>Bacillati</taxon>
        <taxon>Actinomycetota</taxon>
        <taxon>Actinomycetes</taxon>
        <taxon>Propionibacteriales</taxon>
        <taxon>Propionibacteriaceae</taxon>
        <taxon>Tessaracoccus</taxon>
    </lineage>
</organism>
<feature type="compositionally biased region" description="Pro residues" evidence="1">
    <location>
        <begin position="1"/>
        <end position="11"/>
    </location>
</feature>
<keyword evidence="2" id="KW-0812">Transmembrane</keyword>
<dbReference type="AlphaFoldDB" id="A0A1Q2CKA5"/>
<dbReference type="EMBL" id="CP019606">
    <property type="protein sequence ID" value="AQP46534.1"/>
    <property type="molecule type" value="Genomic_DNA"/>
</dbReference>
<accession>A0A1Q2CKA5</accession>
<sequence length="156" mass="17156">MSAPLPVPRPSEPSWERFTADPRRPRNAPVRVGHADRDLIADMLADAYAFGRLDTDEYNDRLDQAMEIKTVGEILPLVGDLAAAGTRDPHRDPSRGRKVASSILYLIAFSVVALNVVIWALASVSAAQLLYFWPMWVAVGMLVPVIIAYALGRSND</sequence>
<keyword evidence="5" id="KW-1185">Reference proteome</keyword>
<feature type="domain" description="DUF1707" evidence="3">
    <location>
        <begin position="30"/>
        <end position="81"/>
    </location>
</feature>
<protein>
    <recommendedName>
        <fullName evidence="3">DUF1707 domain-containing protein</fullName>
    </recommendedName>
</protein>
<evidence type="ECO:0000313" key="4">
    <source>
        <dbReference type="EMBL" id="AQP46534.1"/>
    </source>
</evidence>
<feature type="region of interest" description="Disordered" evidence="1">
    <location>
        <begin position="1"/>
        <end position="29"/>
    </location>
</feature>
<evidence type="ECO:0000313" key="5">
    <source>
        <dbReference type="Proteomes" id="UP000188145"/>
    </source>
</evidence>
<dbReference type="Pfam" id="PF08044">
    <property type="entry name" value="DUF1707"/>
    <property type="match status" value="1"/>
</dbReference>
<dbReference type="KEGG" id="tes:BW730_02235"/>
<dbReference type="RefSeq" id="WP_077684833.1">
    <property type="nucleotide sequence ID" value="NZ_CP019606.1"/>
</dbReference>
<reference evidence="5" key="1">
    <citation type="submission" date="2017-02" db="EMBL/GenBank/DDBJ databases">
        <title>Tessaracoccus aquaemaris sp. nov., isolated from the intestine of a Korean rockfish, Sebastes schlegelii, in a marine aquaculture pond.</title>
        <authorList>
            <person name="Tak E.J."/>
            <person name="Bae J.-W."/>
        </authorList>
    </citation>
    <scope>NUCLEOTIDE SEQUENCE [LARGE SCALE GENOMIC DNA]</scope>
    <source>
        <strain evidence="5">NSG39</strain>
    </source>
</reference>
<evidence type="ECO:0000259" key="3">
    <source>
        <dbReference type="Pfam" id="PF08044"/>
    </source>
</evidence>
<feature type="transmembrane region" description="Helical" evidence="2">
    <location>
        <begin position="130"/>
        <end position="151"/>
    </location>
</feature>
<evidence type="ECO:0000256" key="1">
    <source>
        <dbReference type="SAM" id="MobiDB-lite"/>
    </source>
</evidence>
<dbReference type="PANTHER" id="PTHR40763">
    <property type="entry name" value="MEMBRANE PROTEIN-RELATED"/>
    <property type="match status" value="1"/>
</dbReference>
<dbReference type="OrthoDB" id="4803675at2"/>
<evidence type="ECO:0000256" key="2">
    <source>
        <dbReference type="SAM" id="Phobius"/>
    </source>
</evidence>
<keyword evidence="2" id="KW-0472">Membrane</keyword>
<feature type="transmembrane region" description="Helical" evidence="2">
    <location>
        <begin position="103"/>
        <end position="124"/>
    </location>
</feature>
<proteinExistence type="predicted"/>
<dbReference type="PANTHER" id="PTHR40763:SF4">
    <property type="entry name" value="DUF1707 DOMAIN-CONTAINING PROTEIN"/>
    <property type="match status" value="1"/>
</dbReference>
<gene>
    <name evidence="4" type="ORF">BW730_02235</name>
</gene>
<feature type="compositionally biased region" description="Basic and acidic residues" evidence="1">
    <location>
        <begin position="14"/>
        <end position="24"/>
    </location>
</feature>
<dbReference type="InterPro" id="IPR012551">
    <property type="entry name" value="DUF1707_SHOCT-like"/>
</dbReference>